<dbReference type="RefSeq" id="WP_034422545.1">
    <property type="nucleotide sequence ID" value="NZ_CP045798.1"/>
</dbReference>
<dbReference type="PANTHER" id="PTHR30055">
    <property type="entry name" value="HTH-TYPE TRANSCRIPTIONAL REGULATOR RUTR"/>
    <property type="match status" value="1"/>
</dbReference>
<feature type="DNA-binding region" description="H-T-H motif" evidence="2">
    <location>
        <begin position="29"/>
        <end position="48"/>
    </location>
</feature>
<dbReference type="Gene3D" id="1.10.357.10">
    <property type="entry name" value="Tetracycline Repressor, domain 2"/>
    <property type="match status" value="1"/>
</dbReference>
<dbReference type="InterPro" id="IPR050109">
    <property type="entry name" value="HTH-type_TetR-like_transc_reg"/>
</dbReference>
<gene>
    <name evidence="4" type="ORF">BR63_08550</name>
</gene>
<dbReference type="InterPro" id="IPR009057">
    <property type="entry name" value="Homeodomain-like_sf"/>
</dbReference>
<dbReference type="Proteomes" id="UP000515847">
    <property type="component" value="Chromosome"/>
</dbReference>
<dbReference type="GO" id="GO:0000976">
    <property type="term" value="F:transcription cis-regulatory region binding"/>
    <property type="evidence" value="ECO:0007669"/>
    <property type="project" value="TreeGrafter"/>
</dbReference>
<evidence type="ECO:0000259" key="3">
    <source>
        <dbReference type="PROSITE" id="PS50977"/>
    </source>
</evidence>
<dbReference type="AlphaFoldDB" id="A0A7G6E2Q5"/>
<reference evidence="4 5" key="1">
    <citation type="journal article" date="2019" name="Front. Microbiol.">
        <title>Thermoanaerosceptrum fracticalcis gen. nov. sp. nov., a Novel Fumarate-Fermenting Microorganism From a Deep Fractured Carbonate Aquifer of the US Great Basin.</title>
        <authorList>
            <person name="Hamilton-Brehm S.D."/>
            <person name="Stewart L.E."/>
            <person name="Zavarin M."/>
            <person name="Caldwell M."/>
            <person name="Lawson P.A."/>
            <person name="Onstott T.C."/>
            <person name="Grzymski J."/>
            <person name="Neveux I."/>
            <person name="Lollar B.S."/>
            <person name="Russell C.E."/>
            <person name="Moser D.P."/>
        </authorList>
    </citation>
    <scope>NUCLEOTIDE SEQUENCE [LARGE SCALE GENOMIC DNA]</scope>
    <source>
        <strain evidence="4 5">DRI-13</strain>
    </source>
</reference>
<dbReference type="SUPFAM" id="SSF46689">
    <property type="entry name" value="Homeodomain-like"/>
    <property type="match status" value="1"/>
</dbReference>
<evidence type="ECO:0000256" key="1">
    <source>
        <dbReference type="ARBA" id="ARBA00023125"/>
    </source>
</evidence>
<dbReference type="PROSITE" id="PS50977">
    <property type="entry name" value="HTH_TETR_2"/>
    <property type="match status" value="1"/>
</dbReference>
<proteinExistence type="predicted"/>
<name>A0A7G6E2Q5_THEFR</name>
<evidence type="ECO:0000313" key="5">
    <source>
        <dbReference type="Proteomes" id="UP000515847"/>
    </source>
</evidence>
<organism evidence="4 5">
    <name type="scientific">Thermanaerosceptrum fracticalcis</name>
    <dbReference type="NCBI Taxonomy" id="1712410"/>
    <lineage>
        <taxon>Bacteria</taxon>
        <taxon>Bacillati</taxon>
        <taxon>Bacillota</taxon>
        <taxon>Clostridia</taxon>
        <taxon>Eubacteriales</taxon>
        <taxon>Peptococcaceae</taxon>
        <taxon>Thermanaerosceptrum</taxon>
    </lineage>
</organism>
<evidence type="ECO:0000256" key="2">
    <source>
        <dbReference type="PROSITE-ProRule" id="PRU00335"/>
    </source>
</evidence>
<dbReference type="InterPro" id="IPR036271">
    <property type="entry name" value="Tet_transcr_reg_TetR-rel_C_sf"/>
</dbReference>
<feature type="domain" description="HTH tetR-type" evidence="3">
    <location>
        <begin position="6"/>
        <end position="66"/>
    </location>
</feature>
<dbReference type="Gene3D" id="1.10.10.60">
    <property type="entry name" value="Homeodomain-like"/>
    <property type="match status" value="1"/>
</dbReference>
<dbReference type="InterPro" id="IPR001647">
    <property type="entry name" value="HTH_TetR"/>
</dbReference>
<dbReference type="PRINTS" id="PR00455">
    <property type="entry name" value="HTHTETR"/>
</dbReference>
<keyword evidence="5" id="KW-1185">Reference proteome</keyword>
<protein>
    <submittedName>
        <fullName evidence="4">TetR family transcriptional regulator</fullName>
    </submittedName>
</protein>
<sequence>MRLSKEQRKAQILDVATRIFVEKGYYDTKTKDIAQACGVTEPVIYKHFTGKDDLFYQVLERIAGATLEEVNFNPAEDTEQILISFVMNRVKILEDNFPLFKKLLIVVLRDDEFRQYYFTKFIPKLAYPVIGYLDQLKEQGVIKKDVPSSVIALALAGIFVQVSLAKGFEKDQSFYDFPTNDLVTQMLDIYLHGLLKGESGG</sequence>
<dbReference type="OrthoDB" id="13453at2"/>
<dbReference type="GO" id="GO:0003700">
    <property type="term" value="F:DNA-binding transcription factor activity"/>
    <property type="evidence" value="ECO:0007669"/>
    <property type="project" value="TreeGrafter"/>
</dbReference>
<dbReference type="EMBL" id="CP045798">
    <property type="protein sequence ID" value="QNB46359.1"/>
    <property type="molecule type" value="Genomic_DNA"/>
</dbReference>
<evidence type="ECO:0000313" key="4">
    <source>
        <dbReference type="EMBL" id="QNB46359.1"/>
    </source>
</evidence>
<dbReference type="SUPFAM" id="SSF48498">
    <property type="entry name" value="Tetracyclin repressor-like, C-terminal domain"/>
    <property type="match status" value="1"/>
</dbReference>
<keyword evidence="1 2" id="KW-0238">DNA-binding</keyword>
<accession>A0A7G6E2Q5</accession>
<dbReference type="Pfam" id="PF00440">
    <property type="entry name" value="TetR_N"/>
    <property type="match status" value="1"/>
</dbReference>
<dbReference type="PANTHER" id="PTHR30055:SF226">
    <property type="entry name" value="HTH-TYPE TRANSCRIPTIONAL REGULATOR PKSA"/>
    <property type="match status" value="1"/>
</dbReference>
<dbReference type="KEGG" id="tfr:BR63_08550"/>